<dbReference type="Pfam" id="PF02383">
    <property type="entry name" value="Syja_N"/>
    <property type="match status" value="1"/>
</dbReference>
<dbReference type="EC" id="3.1.3.36" evidence="2"/>
<evidence type="ECO:0000256" key="7">
    <source>
        <dbReference type="ARBA" id="ARBA00041911"/>
    </source>
</evidence>
<evidence type="ECO:0000256" key="6">
    <source>
        <dbReference type="ARBA" id="ARBA00041396"/>
    </source>
</evidence>
<gene>
    <name evidence="9" type="ORF">BYL167_LOCUS10057</name>
</gene>
<dbReference type="GO" id="GO:0004438">
    <property type="term" value="F:phosphatidylinositol-3-phosphate phosphatase activity"/>
    <property type="evidence" value="ECO:0007669"/>
    <property type="project" value="UniProtKB-EC"/>
</dbReference>
<comment type="catalytic activity">
    <reaction evidence="4">
        <text>a 1,2-diacyl-sn-glycero-3-phospho-(1D-myo-inositol 4-phosphate) + H2O = a 1,2-diacyl-sn-glycero-3-phospho-(1D-myo-inositol) + phosphate</text>
        <dbReference type="Rhea" id="RHEA:55652"/>
        <dbReference type="ChEBI" id="CHEBI:15377"/>
        <dbReference type="ChEBI" id="CHEBI:43474"/>
        <dbReference type="ChEBI" id="CHEBI:57880"/>
        <dbReference type="ChEBI" id="CHEBI:58178"/>
    </reaction>
    <physiologicalReaction direction="left-to-right" evidence="4">
        <dbReference type="Rhea" id="RHEA:55653"/>
    </physiologicalReaction>
</comment>
<comment type="catalytic activity">
    <reaction evidence="3">
        <text>a 1,2-diacyl-sn-glycero-3-phospho-(1D-myo-inositol-3-phosphate) + H2O = a 1,2-diacyl-sn-glycero-3-phospho-(1D-myo-inositol) + phosphate</text>
        <dbReference type="Rhea" id="RHEA:12316"/>
        <dbReference type="ChEBI" id="CHEBI:15377"/>
        <dbReference type="ChEBI" id="CHEBI:43474"/>
        <dbReference type="ChEBI" id="CHEBI:57880"/>
        <dbReference type="ChEBI" id="CHEBI:58088"/>
        <dbReference type="EC" id="3.1.3.64"/>
    </reaction>
    <physiologicalReaction direction="left-to-right" evidence="3">
        <dbReference type="Rhea" id="RHEA:12317"/>
    </physiologicalReaction>
</comment>
<evidence type="ECO:0000259" key="8">
    <source>
        <dbReference type="PROSITE" id="PS50275"/>
    </source>
</evidence>
<reference evidence="9" key="1">
    <citation type="submission" date="2021-02" db="EMBL/GenBank/DDBJ databases">
        <authorList>
            <person name="Nowell W R."/>
        </authorList>
    </citation>
    <scope>NUCLEOTIDE SEQUENCE</scope>
</reference>
<dbReference type="Proteomes" id="UP000681967">
    <property type="component" value="Unassembled WGS sequence"/>
</dbReference>
<evidence type="ECO:0000256" key="3">
    <source>
        <dbReference type="ARBA" id="ARBA00036631"/>
    </source>
</evidence>
<dbReference type="InterPro" id="IPR002013">
    <property type="entry name" value="SAC_dom"/>
</dbReference>
<proteinExistence type="predicted"/>
<sequence length="561" mass="64067">MFPKTAPTALTRSNIPPAAPVSNWSVALYRKAEPILPLNPLDVSQTPTPQQTNGSFYVQLQQQAAASSPSCSDVLYFRYQAQQQKNSADSYALPFTISQLSNMNLSPDIAPITSTSSSRFSSTEQQSGFNDSSDNPTTLLLRAKAFLGVLVLNSSTNSITANTVGTIRPFMIFVTEEVFIGQLFDAYIFRISQVATISMRDNPEDEVFVSGIKKLFQGRSFYYASFFNPELNNNKRYFTKPYDITLCAQRMVHGHDSDIRFFWNRGLCLPLLKFNIDIRYWIPKIMCGGIETYRNPNEDIELWLISRLSCERAGTRFNVRGVNDDGAVANFVETEQIVFVPRQNHYSSFVIIRGSIPLFWHQPGFQVGTHRITVLRSEALSFKAFFEHFKYLYRHYGRVLIINLVDKREDEKPDGIILTELFRMRPEFVRKEKFRVSIGTWNINGDKNPALENEYPSILDAWILDGPENLSVKTRKNNSISTNGFVSDDYVKLMPDILAIGFQEICDLTATNMVWQSVLKIIIYVRVVSRASFLSTVDISTYELINFCQKKHEIPFTYIFT</sequence>
<dbReference type="GO" id="GO:0004439">
    <property type="term" value="F:phosphatidylinositol-4,5-bisphosphate 5-phosphatase activity"/>
    <property type="evidence" value="ECO:0007669"/>
    <property type="project" value="UniProtKB-EC"/>
</dbReference>
<protein>
    <recommendedName>
        <fullName evidence="5">Phosphatidylinositol-3-phosphatase SAC1</fullName>
        <ecNumber evidence="2">3.1.3.36</ecNumber>
        <ecNumber evidence="1">3.1.3.64</ecNumber>
    </recommendedName>
    <alternativeName>
        <fullName evidence="7">Phosphatidylinositol-4-phosphate phosphatase</fullName>
    </alternativeName>
    <alternativeName>
        <fullName evidence="6">Suppressor of actin mutations 1-like protein</fullName>
    </alternativeName>
</protein>
<dbReference type="GO" id="GO:0046856">
    <property type="term" value="P:phosphatidylinositol dephosphorylation"/>
    <property type="evidence" value="ECO:0007669"/>
    <property type="project" value="TreeGrafter"/>
</dbReference>
<evidence type="ECO:0000256" key="4">
    <source>
        <dbReference type="ARBA" id="ARBA00036807"/>
    </source>
</evidence>
<dbReference type="PANTHER" id="PTHR45662:SF2">
    <property type="entry name" value="PHOSPHATIDYLINOSITOL-3-PHOSPHATASE SAC1"/>
    <property type="match status" value="1"/>
</dbReference>
<dbReference type="GO" id="GO:0043812">
    <property type="term" value="F:phosphatidylinositol-4-phosphate phosphatase activity"/>
    <property type="evidence" value="ECO:0007669"/>
    <property type="project" value="TreeGrafter"/>
</dbReference>
<evidence type="ECO:0000256" key="1">
    <source>
        <dbReference type="ARBA" id="ARBA00013038"/>
    </source>
</evidence>
<comment type="caution">
    <text evidence="9">The sequence shown here is derived from an EMBL/GenBank/DDBJ whole genome shotgun (WGS) entry which is preliminary data.</text>
</comment>
<dbReference type="EMBL" id="CAJOBH010002974">
    <property type="protein sequence ID" value="CAF3932005.1"/>
    <property type="molecule type" value="Genomic_DNA"/>
</dbReference>
<evidence type="ECO:0000313" key="10">
    <source>
        <dbReference type="Proteomes" id="UP000681967"/>
    </source>
</evidence>
<dbReference type="PROSITE" id="PS50275">
    <property type="entry name" value="SAC"/>
    <property type="match status" value="1"/>
</dbReference>
<dbReference type="Gene3D" id="3.60.10.10">
    <property type="entry name" value="Endonuclease/exonuclease/phosphatase"/>
    <property type="match status" value="1"/>
</dbReference>
<evidence type="ECO:0000256" key="2">
    <source>
        <dbReference type="ARBA" id="ARBA00013044"/>
    </source>
</evidence>
<dbReference type="InterPro" id="IPR036691">
    <property type="entry name" value="Endo/exonu/phosph_ase_sf"/>
</dbReference>
<name>A0A8S2M092_9BILA</name>
<organism evidence="9 10">
    <name type="scientific">Rotaria magnacalcarata</name>
    <dbReference type="NCBI Taxonomy" id="392030"/>
    <lineage>
        <taxon>Eukaryota</taxon>
        <taxon>Metazoa</taxon>
        <taxon>Spiralia</taxon>
        <taxon>Gnathifera</taxon>
        <taxon>Rotifera</taxon>
        <taxon>Eurotatoria</taxon>
        <taxon>Bdelloidea</taxon>
        <taxon>Philodinida</taxon>
        <taxon>Philodinidae</taxon>
        <taxon>Rotaria</taxon>
    </lineage>
</organism>
<evidence type="ECO:0000313" key="9">
    <source>
        <dbReference type="EMBL" id="CAF3932005.1"/>
    </source>
</evidence>
<feature type="domain" description="SAC" evidence="8">
    <location>
        <begin position="227"/>
        <end position="413"/>
    </location>
</feature>
<evidence type="ECO:0000256" key="5">
    <source>
        <dbReference type="ARBA" id="ARBA00040795"/>
    </source>
</evidence>
<dbReference type="GO" id="GO:0005783">
    <property type="term" value="C:endoplasmic reticulum"/>
    <property type="evidence" value="ECO:0007669"/>
    <property type="project" value="TreeGrafter"/>
</dbReference>
<dbReference type="SUPFAM" id="SSF56219">
    <property type="entry name" value="DNase I-like"/>
    <property type="match status" value="1"/>
</dbReference>
<dbReference type="EC" id="3.1.3.64" evidence="1"/>
<accession>A0A8S2M092</accession>
<dbReference type="PANTHER" id="PTHR45662">
    <property type="entry name" value="PHOSPHATIDYLINOSITIDE PHOSPHATASE SAC1"/>
    <property type="match status" value="1"/>
</dbReference>
<dbReference type="AlphaFoldDB" id="A0A8S2M092"/>